<comment type="similarity">
    <text evidence="3">Belongs to the SGS3 family.</text>
</comment>
<dbReference type="GO" id="GO:0051607">
    <property type="term" value="P:defense response to virus"/>
    <property type="evidence" value="ECO:0007669"/>
    <property type="project" value="InterPro"/>
</dbReference>
<evidence type="ECO:0000259" key="7">
    <source>
        <dbReference type="Pfam" id="PF03470"/>
    </source>
</evidence>
<dbReference type="EMBL" id="OR466165">
    <property type="protein sequence ID" value="WLZ66630.1"/>
    <property type="molecule type" value="mRNA"/>
</dbReference>
<evidence type="ECO:0000256" key="3">
    <source>
        <dbReference type="ARBA" id="ARBA00024022"/>
    </source>
</evidence>
<keyword evidence="1 4" id="KW-0175">Coiled coil</keyword>
<dbReference type="AlphaFoldDB" id="A0AAT9XYB4"/>
<evidence type="ECO:0000256" key="1">
    <source>
        <dbReference type="ARBA" id="ARBA00023054"/>
    </source>
</evidence>
<evidence type="ECO:0000256" key="5">
    <source>
        <dbReference type="SAM" id="MobiDB-lite"/>
    </source>
</evidence>
<feature type="coiled-coil region" evidence="4">
    <location>
        <begin position="676"/>
        <end position="737"/>
    </location>
</feature>
<feature type="compositionally biased region" description="Polar residues" evidence="5">
    <location>
        <begin position="11"/>
        <end position="24"/>
    </location>
</feature>
<accession>A0AAT9XYB4</accession>
<reference evidence="8" key="2">
    <citation type="journal article" date="2024" name="Forests">
        <title>Identification of RNAi-Related Genes and Transcriptome Assembly of Loblolly Pine (Pinus taeda, L.) Seedlings Exposed to Insect-Specific dsRNA.</title>
        <authorList>
            <person name="Bragg Z."/>
            <person name="Rieske L.K."/>
        </authorList>
    </citation>
    <scope>NUCLEOTIDE SEQUENCE</scope>
    <source>
        <strain evidence="8">7-56xOP_20</strain>
        <tissue evidence="8">Whole plant</tissue>
    </source>
</reference>
<dbReference type="PANTHER" id="PTHR46602:SF1">
    <property type="entry name" value="PROTEIN SUPPRESSOR OF GENE SILENCING 3"/>
    <property type="match status" value="1"/>
</dbReference>
<feature type="compositionally biased region" description="Basic residues" evidence="5">
    <location>
        <begin position="27"/>
        <end position="40"/>
    </location>
</feature>
<dbReference type="Pfam" id="PF03470">
    <property type="entry name" value="zf-XS"/>
    <property type="match status" value="1"/>
</dbReference>
<dbReference type="InterPro" id="IPR005380">
    <property type="entry name" value="XS_domain"/>
</dbReference>
<feature type="domain" description="XS" evidence="6">
    <location>
        <begin position="430"/>
        <end position="543"/>
    </location>
</feature>
<reference evidence="8" key="1">
    <citation type="submission" date="2023-08" db="EMBL/GenBank/DDBJ databases">
        <authorList>
            <person name="Bragg Z."/>
            <person name="Rieske L.K."/>
        </authorList>
    </citation>
    <scope>NUCLEOTIDE SEQUENCE</scope>
    <source>
        <strain evidence="8">7-56xOP_20</strain>
        <tissue evidence="8">Whole plant</tissue>
    </source>
</reference>
<feature type="compositionally biased region" description="Polar residues" evidence="5">
    <location>
        <begin position="68"/>
        <end position="80"/>
    </location>
</feature>
<sequence length="777" mass="89873">MGWDEDETGEAHNNTLMLNGNKLFSSPKKKKNRKNRKRGHATLDPAQDAAQSKYVSSFSWGSSSSSSGQLNYDNTINRNSQRWDSKEGSSSQVGSRFGGSQEQKAWTDSSSRRSGHHQTSRSNLPPTDSWAKSGLSATGLQKDGKAKLGFDGAAQRPARWNDVKDRNNKGSDEAYKRWGFRDEGKAQKNNIRIDKWKRKNEGWQAGNKHDLTRSPQQIAENNWQSACRDSNWQSSPSPGWQWKNIVSNSPLVSGPETSESAEISCLRNNVLPKLLPSEQLEGADMPYDLGYQSRSGSEPDIMEEGSDDDWLLSDDYESDASVVSHEAQKKDKVFRKFFQSLDTLTIEEINESARQWHCPACQGGVGAIDWYNGMQPLLSHAKTVRSKRVKLHRKLAEVLEEELKRRGAAGLAAEEMFGKWKGLQEVTSNHMIIWPPMVVIQNTVLEQDEKNMWIGMGNKELLEYFKGYKAMKARHSYGPQGHRGMSVLIFENSSMGYLEAERLHQHFVEEGRDRDTWERRRILFYPGGKRILYGYMAAKEDMEIFNRHSKGKAGLKYDIKTYQSMVVEPMRQMDEDNQKLIWFKNKVAKEQQHSKTLEETVGLVGRKLQMKEKEIKIIRQRASEQHEESKREMDYLEKCYKEQIEQLFEDIVKREHALEKMQGEFKKSHIDRCHQLEVDCAKLQDTENAKDEQEQQAKIEEEIARQTAIIEMSVKDTEEYERQRQELIEAHDKRRKELKLIQLQEEVTFEKEFEQERLQILEKYAKRREEAAQSINL</sequence>
<gene>
    <name evidence="8" type="primary">SGS3</name>
</gene>
<feature type="compositionally biased region" description="Polar residues" evidence="5">
    <location>
        <begin position="88"/>
        <end position="109"/>
    </location>
</feature>
<dbReference type="PANTHER" id="PTHR46602">
    <property type="entry name" value="PROTEIN SUPPRESSOR OF GENE SILENCING 3"/>
    <property type="match status" value="1"/>
</dbReference>
<feature type="compositionally biased region" description="Basic and acidic residues" evidence="5">
    <location>
        <begin position="159"/>
        <end position="172"/>
    </location>
</feature>
<dbReference type="InterPro" id="IPR044287">
    <property type="entry name" value="SGS3"/>
</dbReference>
<feature type="compositionally biased region" description="Low complexity" evidence="5">
    <location>
        <begin position="52"/>
        <end position="67"/>
    </location>
</feature>
<keyword evidence="2" id="KW-0943">RNA-mediated gene silencing</keyword>
<dbReference type="GO" id="GO:0031047">
    <property type="term" value="P:regulatory ncRNA-mediated gene silencing"/>
    <property type="evidence" value="ECO:0007669"/>
    <property type="project" value="UniProtKB-KW"/>
</dbReference>
<dbReference type="InterPro" id="IPR038588">
    <property type="entry name" value="XS_domain_sf"/>
</dbReference>
<evidence type="ECO:0000259" key="6">
    <source>
        <dbReference type="Pfam" id="PF03468"/>
    </source>
</evidence>
<dbReference type="Gene3D" id="3.30.70.2890">
    <property type="entry name" value="XS domain"/>
    <property type="match status" value="1"/>
</dbReference>
<evidence type="ECO:0000256" key="2">
    <source>
        <dbReference type="ARBA" id="ARBA00023158"/>
    </source>
</evidence>
<feature type="region of interest" description="Disordered" evidence="5">
    <location>
        <begin position="1"/>
        <end position="172"/>
    </location>
</feature>
<protein>
    <submittedName>
        <fullName evidence="8">Uncharacterized protein</fullName>
    </submittedName>
</protein>
<organism evidence="8">
    <name type="scientific">Pinus taeda</name>
    <name type="common">Loblolly pine</name>
    <dbReference type="NCBI Taxonomy" id="3352"/>
    <lineage>
        <taxon>Eukaryota</taxon>
        <taxon>Viridiplantae</taxon>
        <taxon>Streptophyta</taxon>
        <taxon>Embryophyta</taxon>
        <taxon>Tracheophyta</taxon>
        <taxon>Spermatophyta</taxon>
        <taxon>Pinopsida</taxon>
        <taxon>Pinidae</taxon>
        <taxon>Conifers I</taxon>
        <taxon>Pinales</taxon>
        <taxon>Pinaceae</taxon>
        <taxon>Pinus</taxon>
        <taxon>Pinus subgen. Pinus</taxon>
    </lineage>
</organism>
<proteinExistence type="evidence at transcript level"/>
<dbReference type="InterPro" id="IPR005381">
    <property type="entry name" value="Znf-XS_domain"/>
</dbReference>
<feature type="domain" description="Zinc finger-XS" evidence="7">
    <location>
        <begin position="358"/>
        <end position="396"/>
    </location>
</feature>
<name>A0AAT9XYB4_PINTA</name>
<evidence type="ECO:0000313" key="8">
    <source>
        <dbReference type="EMBL" id="WLZ66630.1"/>
    </source>
</evidence>
<evidence type="ECO:0000256" key="4">
    <source>
        <dbReference type="SAM" id="Coils"/>
    </source>
</evidence>
<dbReference type="Pfam" id="PF03468">
    <property type="entry name" value="XS"/>
    <property type="match status" value="1"/>
</dbReference>